<feature type="chain" id="PRO_5029483584" evidence="2">
    <location>
        <begin position="16"/>
        <end position="141"/>
    </location>
</feature>
<dbReference type="OMA" id="PYWIIRR"/>
<dbReference type="OrthoDB" id="10504596at2759"/>
<dbReference type="Proteomes" id="UP000025227">
    <property type="component" value="Unplaced"/>
</dbReference>
<evidence type="ECO:0000313" key="4">
    <source>
        <dbReference type="WBParaSite" id="HCON_00104280-00001"/>
    </source>
</evidence>
<protein>
    <submittedName>
        <fullName evidence="4">Secreted protein</fullName>
    </submittedName>
</protein>
<feature type="region of interest" description="Disordered" evidence="1">
    <location>
        <begin position="50"/>
        <end position="72"/>
    </location>
</feature>
<evidence type="ECO:0000313" key="3">
    <source>
        <dbReference type="Proteomes" id="UP000025227"/>
    </source>
</evidence>
<dbReference type="AlphaFoldDB" id="A0A7I4YJH7"/>
<proteinExistence type="predicted"/>
<dbReference type="WBParaSite" id="HCON_00104280-00001">
    <property type="protein sequence ID" value="HCON_00104280-00001"/>
    <property type="gene ID" value="HCON_00104280"/>
</dbReference>
<keyword evidence="3" id="KW-1185">Reference proteome</keyword>
<evidence type="ECO:0000256" key="2">
    <source>
        <dbReference type="SAM" id="SignalP"/>
    </source>
</evidence>
<accession>A0A7I4YJH7</accession>
<organism evidence="3 4">
    <name type="scientific">Haemonchus contortus</name>
    <name type="common">Barber pole worm</name>
    <dbReference type="NCBI Taxonomy" id="6289"/>
    <lineage>
        <taxon>Eukaryota</taxon>
        <taxon>Metazoa</taxon>
        <taxon>Ecdysozoa</taxon>
        <taxon>Nematoda</taxon>
        <taxon>Chromadorea</taxon>
        <taxon>Rhabditida</taxon>
        <taxon>Rhabditina</taxon>
        <taxon>Rhabditomorpha</taxon>
        <taxon>Strongyloidea</taxon>
        <taxon>Trichostrongylidae</taxon>
        <taxon>Haemonchus</taxon>
    </lineage>
</organism>
<evidence type="ECO:0000256" key="1">
    <source>
        <dbReference type="SAM" id="MobiDB-lite"/>
    </source>
</evidence>
<keyword evidence="2" id="KW-0732">Signal</keyword>
<sequence length="141" mass="14887">MILPVLLLVAGPIAAFPRQKREDATTTIVTDSTMTTATTTSALDSTTTWTATPTETSTTTAPTTSTAVTETTTPGVWPYGPCPWLPCPYPAAARPFLPPYPMPLVWGPGDLPAYGPYGSVVPGLLGPVGLLGRPYWIIRRG</sequence>
<name>A0A7I4YJH7_HAECO</name>
<feature type="signal peptide" evidence="2">
    <location>
        <begin position="1"/>
        <end position="15"/>
    </location>
</feature>
<reference evidence="4" key="1">
    <citation type="submission" date="2020-12" db="UniProtKB">
        <authorList>
            <consortium name="WormBaseParasite"/>
        </authorList>
    </citation>
    <scope>IDENTIFICATION</scope>
    <source>
        <strain evidence="4">MHco3</strain>
    </source>
</reference>